<dbReference type="EMBL" id="AP018174">
    <property type="protein sequence ID" value="BAY15186.1"/>
    <property type="molecule type" value="Genomic_DNA"/>
</dbReference>
<sequence length="127" mass="13503">MLLETLATKAVEYFALQVSGGALQKLGADAKDYLQKLVGLIYSHFAGRQEIQEATQNPLALKAAIISEAPNNVAFREDLESVVTKLIEIEGNSNSGNVNQISNGSGSSINAPQNTGYIAGGNQYFRG</sequence>
<organism evidence="1 2">
    <name type="scientific">Anabaenopsis circularis NIES-21</name>
    <dbReference type="NCBI Taxonomy" id="1085406"/>
    <lineage>
        <taxon>Bacteria</taxon>
        <taxon>Bacillati</taxon>
        <taxon>Cyanobacteriota</taxon>
        <taxon>Cyanophyceae</taxon>
        <taxon>Nostocales</taxon>
        <taxon>Nodulariaceae</taxon>
        <taxon>Anabaenopsis</taxon>
    </lineage>
</organism>
<evidence type="ECO:0000313" key="1">
    <source>
        <dbReference type="EMBL" id="BAY15186.1"/>
    </source>
</evidence>
<evidence type="ECO:0000313" key="2">
    <source>
        <dbReference type="Proteomes" id="UP000218287"/>
    </source>
</evidence>
<keyword evidence="2" id="KW-1185">Reference proteome</keyword>
<name>A0A1Z4GCW9_9CYAN</name>
<proteinExistence type="predicted"/>
<dbReference type="Proteomes" id="UP000218287">
    <property type="component" value="Chromosome"/>
</dbReference>
<accession>A0A1Z4GCW9</accession>
<gene>
    <name evidence="1" type="ORF">NIES21_10010</name>
</gene>
<reference evidence="1 2" key="1">
    <citation type="submission" date="2017-06" db="EMBL/GenBank/DDBJ databases">
        <title>Genome sequencing of cyanobaciteial culture collection at National Institute for Environmental Studies (NIES).</title>
        <authorList>
            <person name="Hirose Y."/>
            <person name="Shimura Y."/>
            <person name="Fujisawa T."/>
            <person name="Nakamura Y."/>
            <person name="Kawachi M."/>
        </authorList>
    </citation>
    <scope>NUCLEOTIDE SEQUENCE [LARGE SCALE GENOMIC DNA]</scope>
    <source>
        <strain evidence="1 2">NIES-21</strain>
    </source>
</reference>
<dbReference type="AlphaFoldDB" id="A0A1Z4GCW9"/>
<dbReference type="OrthoDB" id="513728at2"/>
<protein>
    <submittedName>
        <fullName evidence="1">Uncharacterized protein</fullName>
    </submittedName>
</protein>